<feature type="domain" description="UvrC family homology region profile" evidence="10">
    <location>
        <begin position="259"/>
        <end position="522"/>
    </location>
</feature>
<dbReference type="PANTHER" id="PTHR30562">
    <property type="entry name" value="UVRC/OXIDOREDUCTASE"/>
    <property type="match status" value="1"/>
</dbReference>
<evidence type="ECO:0000256" key="3">
    <source>
        <dbReference type="ARBA" id="ARBA00022769"/>
    </source>
</evidence>
<dbReference type="SUPFAM" id="SSF82771">
    <property type="entry name" value="GIY-YIG endonuclease"/>
    <property type="match status" value="1"/>
</dbReference>
<comment type="subcellular location">
    <subcellularLocation>
        <location evidence="6">Cytoplasm</location>
    </subcellularLocation>
</comment>
<evidence type="ECO:0000256" key="1">
    <source>
        <dbReference type="ARBA" id="ARBA00022490"/>
    </source>
</evidence>
<name>A0ABN2BBC4_9ACTN</name>
<keyword evidence="1 6" id="KW-0963">Cytoplasm</keyword>
<proteinExistence type="inferred from homology"/>
<accession>A0ABN2BBC4</accession>
<dbReference type="PROSITE" id="PS50165">
    <property type="entry name" value="UVRC"/>
    <property type="match status" value="1"/>
</dbReference>
<dbReference type="InterPro" id="IPR038476">
    <property type="entry name" value="UvrC_RNase_H_dom_sf"/>
</dbReference>
<dbReference type="Gene3D" id="4.10.860.10">
    <property type="entry name" value="UVR domain"/>
    <property type="match status" value="1"/>
</dbReference>
<keyword evidence="3 6" id="KW-0228">DNA excision</keyword>
<dbReference type="EMBL" id="BAAAOR010000030">
    <property type="protein sequence ID" value="GAA1536344.1"/>
    <property type="molecule type" value="Genomic_DNA"/>
</dbReference>
<dbReference type="Pfam" id="PF08459">
    <property type="entry name" value="UvrC_RNaseH_dom"/>
    <property type="match status" value="1"/>
</dbReference>
<dbReference type="InterPro" id="IPR001943">
    <property type="entry name" value="UVR_dom"/>
</dbReference>
<feature type="domain" description="UVR" evidence="8">
    <location>
        <begin position="208"/>
        <end position="243"/>
    </location>
</feature>
<feature type="region of interest" description="Disordered" evidence="7">
    <location>
        <begin position="471"/>
        <end position="493"/>
    </location>
</feature>
<dbReference type="InterPro" id="IPR010994">
    <property type="entry name" value="RuvA_2-like"/>
</dbReference>
<evidence type="ECO:0000259" key="10">
    <source>
        <dbReference type="PROSITE" id="PS50165"/>
    </source>
</evidence>
<dbReference type="InterPro" id="IPR047296">
    <property type="entry name" value="GIY-YIG_UvrC_Cho"/>
</dbReference>
<sequence>MSPALSYRPKPGSIPTQPGVYRFRDRTGRVVYVGKAKNLRARLSSYFQDIANLHPRTATMVTTATSVEWTVVGTEVEALQLEYSWIKEYDPRFNVKYRDDKSYPWLAVTVSEEFPRVMVGRGAKRRGTRYFGPYSHAWAIRETVDILLRVFPMRSCSNGVFKRSSQIGRPCLLGYIDKCSAPCVGNVSPEDHRAIVDDFCEFMAGRTRPFMRRIEQEMYAASDALDFEKAARLRDDLGAMNKALEKQAVVFGDGSDADVIALAEDPLEVAVQVFYVRGGRIRGQRGWVADRTDEGDTAALVEDFLLQLYAGVAPEDARDAVPREILVPALPAEHATFEQLLSDLRGSRVEIRVPQRGDKRTLQETVARNATESLALHKTKRASDLTTRNRALAEIAEALELDEAPLRIECYDVSHIQGTEIVASMVVFEDGLARKGEYRRFVIKDQDGSDDVRAMHEVITRRFRRLLDEQARSELRPGDPEAGTGPMLVDPDTGRPRKFAYAPGLVVVDGGAPQVAAAQRALDELGIDDIPVCGLAKRLEEVWVPGEEDPVILPRTSEGLYLLQRVRDEAHRFAITHHRNRRSKSMVESLLDDVPGLGEVRRRTLLRHFGSLRKLRAATVEEIAAVPGVGPRTATAIKDALDADRQPDSRHNGAHG</sequence>
<dbReference type="InterPro" id="IPR035901">
    <property type="entry name" value="GIY-YIG_endonuc_sf"/>
</dbReference>
<comment type="caution">
    <text evidence="11">The sequence shown here is derived from an EMBL/GenBank/DDBJ whole genome shotgun (WGS) entry which is preliminary data.</text>
</comment>
<feature type="domain" description="GIY-YIG" evidence="9">
    <location>
        <begin position="16"/>
        <end position="95"/>
    </location>
</feature>
<evidence type="ECO:0000259" key="8">
    <source>
        <dbReference type="PROSITE" id="PS50151"/>
    </source>
</evidence>
<comment type="function">
    <text evidence="6">The UvrABC repair system catalyzes the recognition and processing of DNA lesions. UvrC both incises the 5' and 3' sides of the lesion. The N-terminal half is responsible for the 3' incision and the C-terminal half is responsible for the 5' incision.</text>
</comment>
<evidence type="ECO:0000256" key="7">
    <source>
        <dbReference type="SAM" id="MobiDB-lite"/>
    </source>
</evidence>
<evidence type="ECO:0000256" key="2">
    <source>
        <dbReference type="ARBA" id="ARBA00022763"/>
    </source>
</evidence>
<dbReference type="HAMAP" id="MF_00203">
    <property type="entry name" value="UvrC"/>
    <property type="match status" value="1"/>
</dbReference>
<comment type="similarity">
    <text evidence="6">Belongs to the UvrC family.</text>
</comment>
<dbReference type="Pfam" id="PF22920">
    <property type="entry name" value="UvrC_RNaseH"/>
    <property type="match status" value="1"/>
</dbReference>
<comment type="subunit">
    <text evidence="6">Interacts with UvrB in an incision complex.</text>
</comment>
<dbReference type="NCBIfam" id="NF001824">
    <property type="entry name" value="PRK00558.1-5"/>
    <property type="match status" value="1"/>
</dbReference>
<gene>
    <name evidence="6 11" type="primary">uvrC</name>
    <name evidence="11" type="ORF">GCM10009788_43940</name>
</gene>
<dbReference type="InterPro" id="IPR001162">
    <property type="entry name" value="UvrC_RNase_H_dom"/>
</dbReference>
<dbReference type="CDD" id="cd10434">
    <property type="entry name" value="GIY-YIG_UvrC_Cho"/>
    <property type="match status" value="1"/>
</dbReference>
<evidence type="ECO:0000256" key="6">
    <source>
        <dbReference type="HAMAP-Rule" id="MF_00203"/>
    </source>
</evidence>
<dbReference type="InterPro" id="IPR036876">
    <property type="entry name" value="UVR_dom_sf"/>
</dbReference>
<dbReference type="SUPFAM" id="SSF47781">
    <property type="entry name" value="RuvA domain 2-like"/>
    <property type="match status" value="1"/>
</dbReference>
<dbReference type="Gene3D" id="3.30.420.340">
    <property type="entry name" value="UvrC, RNAse H endonuclease domain"/>
    <property type="match status" value="1"/>
</dbReference>
<dbReference type="NCBIfam" id="TIGR00194">
    <property type="entry name" value="uvrC"/>
    <property type="match status" value="1"/>
</dbReference>
<dbReference type="Proteomes" id="UP001500842">
    <property type="component" value="Unassembled WGS sequence"/>
</dbReference>
<dbReference type="SMART" id="SM00465">
    <property type="entry name" value="GIYc"/>
    <property type="match status" value="1"/>
</dbReference>
<organism evidence="11 12">
    <name type="scientific">Nocardioides humi</name>
    <dbReference type="NCBI Taxonomy" id="449461"/>
    <lineage>
        <taxon>Bacteria</taxon>
        <taxon>Bacillati</taxon>
        <taxon>Actinomycetota</taxon>
        <taxon>Actinomycetes</taxon>
        <taxon>Propionibacteriales</taxon>
        <taxon>Nocardioidaceae</taxon>
        <taxon>Nocardioides</taxon>
    </lineage>
</organism>
<dbReference type="PROSITE" id="PS50164">
    <property type="entry name" value="GIY_YIG"/>
    <property type="match status" value="1"/>
</dbReference>
<keyword evidence="4 6" id="KW-0267">Excision nuclease</keyword>
<evidence type="ECO:0000256" key="5">
    <source>
        <dbReference type="ARBA" id="ARBA00023204"/>
    </source>
</evidence>
<keyword evidence="5 6" id="KW-0234">DNA repair</keyword>
<dbReference type="InterPro" id="IPR000305">
    <property type="entry name" value="GIY-YIG_endonuc"/>
</dbReference>
<dbReference type="Pfam" id="PF02151">
    <property type="entry name" value="UVR"/>
    <property type="match status" value="1"/>
</dbReference>
<keyword evidence="12" id="KW-1185">Reference proteome</keyword>
<dbReference type="InterPro" id="IPR003583">
    <property type="entry name" value="Hlx-hairpin-Hlx_DNA-bd_motif"/>
</dbReference>
<dbReference type="SMART" id="SM00278">
    <property type="entry name" value="HhH1"/>
    <property type="match status" value="2"/>
</dbReference>
<dbReference type="SUPFAM" id="SSF46600">
    <property type="entry name" value="C-terminal UvrC-binding domain of UvrB"/>
    <property type="match status" value="1"/>
</dbReference>
<dbReference type="Pfam" id="PF01541">
    <property type="entry name" value="GIY-YIG"/>
    <property type="match status" value="1"/>
</dbReference>
<keyword evidence="2 6" id="KW-0227">DNA damage</keyword>
<dbReference type="PROSITE" id="PS50151">
    <property type="entry name" value="UVR"/>
    <property type="match status" value="1"/>
</dbReference>
<evidence type="ECO:0000313" key="11">
    <source>
        <dbReference type="EMBL" id="GAA1536344.1"/>
    </source>
</evidence>
<dbReference type="Pfam" id="PF14520">
    <property type="entry name" value="HHH_5"/>
    <property type="match status" value="1"/>
</dbReference>
<dbReference type="Gene3D" id="1.10.150.20">
    <property type="entry name" value="5' to 3' exonuclease, C-terminal subdomain"/>
    <property type="match status" value="1"/>
</dbReference>
<protein>
    <recommendedName>
        <fullName evidence="6">UvrABC system protein C</fullName>
        <shortName evidence="6">Protein UvrC</shortName>
    </recommendedName>
    <alternativeName>
        <fullName evidence="6">Excinuclease ABC subunit C</fullName>
    </alternativeName>
</protein>
<evidence type="ECO:0000256" key="4">
    <source>
        <dbReference type="ARBA" id="ARBA00022881"/>
    </source>
</evidence>
<keyword evidence="6" id="KW-0742">SOS response</keyword>
<evidence type="ECO:0000313" key="12">
    <source>
        <dbReference type="Proteomes" id="UP001500842"/>
    </source>
</evidence>
<evidence type="ECO:0000259" key="9">
    <source>
        <dbReference type="PROSITE" id="PS50164"/>
    </source>
</evidence>
<dbReference type="PANTHER" id="PTHR30562:SF1">
    <property type="entry name" value="UVRABC SYSTEM PROTEIN C"/>
    <property type="match status" value="1"/>
</dbReference>
<reference evidence="11 12" key="1">
    <citation type="journal article" date="2019" name="Int. J. Syst. Evol. Microbiol.">
        <title>The Global Catalogue of Microorganisms (GCM) 10K type strain sequencing project: providing services to taxonomists for standard genome sequencing and annotation.</title>
        <authorList>
            <consortium name="The Broad Institute Genomics Platform"/>
            <consortium name="The Broad Institute Genome Sequencing Center for Infectious Disease"/>
            <person name="Wu L."/>
            <person name="Ma J."/>
        </authorList>
    </citation>
    <scope>NUCLEOTIDE SEQUENCE [LARGE SCALE GENOMIC DNA]</scope>
    <source>
        <strain evidence="11 12">JCM 14942</strain>
    </source>
</reference>
<dbReference type="InterPro" id="IPR050066">
    <property type="entry name" value="UvrABC_protein_C"/>
</dbReference>
<dbReference type="InterPro" id="IPR004791">
    <property type="entry name" value="UvrC"/>
</dbReference>
<dbReference type="Gene3D" id="3.40.1440.10">
    <property type="entry name" value="GIY-YIG endonuclease"/>
    <property type="match status" value="1"/>
</dbReference>